<reference evidence="3" key="1">
    <citation type="submission" date="2007-12" db="EMBL/GenBank/DDBJ databases">
        <title>Annotation of Entamoeba dispar SAW760.</title>
        <authorList>
            <person name="Lorenzi H."/>
            <person name="Inman J."/>
            <person name="Schobel S."/>
            <person name="Amedeo P."/>
            <person name="Caler E."/>
        </authorList>
    </citation>
    <scope>NUCLEOTIDE SEQUENCE [LARGE SCALE GENOMIC DNA]</scope>
    <source>
        <strain evidence="3">ATCC PRA-260 / SAW760</strain>
    </source>
</reference>
<accession>B0EFT0</accession>
<dbReference type="AlphaFoldDB" id="B0EFT0"/>
<dbReference type="OMA" id="CHENCTY"/>
<dbReference type="KEGG" id="edi:EDI_069860"/>
<dbReference type="RefSeq" id="XP_001737117.1">
    <property type="nucleotide sequence ID" value="XM_001737065.1"/>
</dbReference>
<dbReference type="OrthoDB" id="8954335at2759"/>
<evidence type="ECO:0000313" key="2">
    <source>
        <dbReference type="EMBL" id="EDR26616.1"/>
    </source>
</evidence>
<protein>
    <submittedName>
        <fullName evidence="2">Uncharacterized protein</fullName>
    </submittedName>
</protein>
<organism evidence="3">
    <name type="scientific">Entamoeba dispar (strain ATCC PRA-260 / SAW760)</name>
    <dbReference type="NCBI Taxonomy" id="370354"/>
    <lineage>
        <taxon>Eukaryota</taxon>
        <taxon>Amoebozoa</taxon>
        <taxon>Evosea</taxon>
        <taxon>Archamoebae</taxon>
        <taxon>Mastigamoebida</taxon>
        <taxon>Entamoebidae</taxon>
        <taxon>Entamoeba</taxon>
    </lineage>
</organism>
<evidence type="ECO:0000256" key="1">
    <source>
        <dbReference type="SAM" id="Coils"/>
    </source>
</evidence>
<dbReference type="GeneID" id="5882138"/>
<proteinExistence type="predicted"/>
<name>B0EFT0_ENTDS</name>
<sequence length="480" mass="55953">MSKVVVKFYLNEQFISSKPMNSQDNLKTVREKLKEKICDFQQFLSKDGELIDISDEDSFTIGDIINESRIINVKEMGDKNEAEIKLNDKIISTVQVDTKTKLSDIRKLIQNIPESAHFYTLDNEIIEKEDEETFLLEDIINNLKNEKENIITVGICLNGKPLINKQLNENLFLSDIRKEIENVKNIPKEFVFENQKGFKILTDDEQSLKLSSILYDNTINIIAEEVLKIREQINTQIEGLRKSLNNALSKLSEIKRTYEQISFYRDKVNNNKDYTFTVSVTVQKMVDLKPGEYITNCLYCHKTCCYPCDIKGDIKDGCCCIGANGYCKICGCHYTQHANSRYRFEYVTETKQQTAQEVLQRYNEGKKGIANAENMLKKLEEEYYKIQTECYDKQVKIVERINRLSEIAPNNKVNGFNEYLDQLIQTENDEKKSGYQERIKGYNQLKQSNEITEYIMKKSGSKKSMEEIWAEVERKMKELK</sequence>
<dbReference type="EMBL" id="DS549098">
    <property type="protein sequence ID" value="EDR26616.1"/>
    <property type="molecule type" value="Genomic_DNA"/>
</dbReference>
<dbReference type="VEuPathDB" id="AmoebaDB:EDI_069860"/>
<feature type="coiled-coil region" evidence="1">
    <location>
        <begin position="230"/>
        <end position="257"/>
    </location>
</feature>
<evidence type="ECO:0000313" key="3">
    <source>
        <dbReference type="Proteomes" id="UP000008076"/>
    </source>
</evidence>
<keyword evidence="1" id="KW-0175">Coiled coil</keyword>
<dbReference type="Proteomes" id="UP000008076">
    <property type="component" value="Unassembled WGS sequence"/>
</dbReference>
<gene>
    <name evidence="2" type="ORF">EDI_069860</name>
</gene>
<keyword evidence="3" id="KW-1185">Reference proteome</keyword>
<dbReference type="PANTHER" id="PTHR32046:SF14">
    <property type="match status" value="1"/>
</dbReference>
<dbReference type="PANTHER" id="PTHR32046">
    <property type="entry name" value="G DOMAIN-CONTAINING PROTEIN"/>
    <property type="match status" value="1"/>
</dbReference>
<feature type="coiled-coil region" evidence="1">
    <location>
        <begin position="362"/>
        <end position="389"/>
    </location>
</feature>